<dbReference type="Proteomes" id="UP000018948">
    <property type="component" value="Unassembled WGS sequence"/>
</dbReference>
<proteinExistence type="predicted"/>
<feature type="region of interest" description="Disordered" evidence="1">
    <location>
        <begin position="1"/>
        <end position="25"/>
    </location>
</feature>
<feature type="compositionally biased region" description="Low complexity" evidence="1">
    <location>
        <begin position="76"/>
        <end position="87"/>
    </location>
</feature>
<protein>
    <submittedName>
        <fullName evidence="2">Uncharacterized protein</fullName>
    </submittedName>
</protein>
<evidence type="ECO:0000256" key="1">
    <source>
        <dbReference type="SAM" id="MobiDB-lite"/>
    </source>
</evidence>
<gene>
    <name evidence="2" type="ORF">F442_10371</name>
</gene>
<evidence type="ECO:0000313" key="3">
    <source>
        <dbReference type="Proteomes" id="UP000018948"/>
    </source>
</evidence>
<accession>W2Z977</accession>
<reference evidence="2 3" key="1">
    <citation type="submission" date="2013-11" db="EMBL/GenBank/DDBJ databases">
        <title>The Genome Sequence of Phytophthora parasitica P10297.</title>
        <authorList>
            <consortium name="The Broad Institute Genomics Platform"/>
            <person name="Russ C."/>
            <person name="Tyler B."/>
            <person name="Panabieres F."/>
            <person name="Shan W."/>
            <person name="Tripathy S."/>
            <person name="Grunwald N."/>
            <person name="Machado M."/>
            <person name="Johnson C.S."/>
            <person name="Walker B."/>
            <person name="Young S.K."/>
            <person name="Zeng Q."/>
            <person name="Gargeya S."/>
            <person name="Fitzgerald M."/>
            <person name="Haas B."/>
            <person name="Abouelleil A."/>
            <person name="Allen A.W."/>
            <person name="Alvarado L."/>
            <person name="Arachchi H.M."/>
            <person name="Berlin A.M."/>
            <person name="Chapman S.B."/>
            <person name="Gainer-Dewar J."/>
            <person name="Goldberg J."/>
            <person name="Griggs A."/>
            <person name="Gujja S."/>
            <person name="Hansen M."/>
            <person name="Howarth C."/>
            <person name="Imamovic A."/>
            <person name="Ireland A."/>
            <person name="Larimer J."/>
            <person name="McCowan C."/>
            <person name="Murphy C."/>
            <person name="Pearson M."/>
            <person name="Poon T.W."/>
            <person name="Priest M."/>
            <person name="Roberts A."/>
            <person name="Saif S."/>
            <person name="Shea T."/>
            <person name="Sisk P."/>
            <person name="Sykes S."/>
            <person name="Wortman J."/>
            <person name="Nusbaum C."/>
            <person name="Birren B."/>
        </authorList>
    </citation>
    <scope>NUCLEOTIDE SEQUENCE [LARGE SCALE GENOMIC DNA]</scope>
    <source>
        <strain evidence="2 3">P10297</strain>
    </source>
</reference>
<dbReference type="AlphaFoldDB" id="W2Z977"/>
<comment type="caution">
    <text evidence="2">The sequence shown here is derived from an EMBL/GenBank/DDBJ whole genome shotgun (WGS) entry which is preliminary data.</text>
</comment>
<evidence type="ECO:0000313" key="2">
    <source>
        <dbReference type="EMBL" id="ETP42744.1"/>
    </source>
</evidence>
<name>W2Z977_PHYNI</name>
<feature type="region of interest" description="Disordered" evidence="1">
    <location>
        <begin position="74"/>
        <end position="102"/>
    </location>
</feature>
<feature type="compositionally biased region" description="Basic and acidic residues" evidence="1">
    <location>
        <begin position="1"/>
        <end position="24"/>
    </location>
</feature>
<organism evidence="2 3">
    <name type="scientific">Phytophthora nicotianae P10297</name>
    <dbReference type="NCBI Taxonomy" id="1317064"/>
    <lineage>
        <taxon>Eukaryota</taxon>
        <taxon>Sar</taxon>
        <taxon>Stramenopiles</taxon>
        <taxon>Oomycota</taxon>
        <taxon>Peronosporomycetes</taxon>
        <taxon>Peronosporales</taxon>
        <taxon>Peronosporaceae</taxon>
        <taxon>Phytophthora</taxon>
    </lineage>
</organism>
<sequence>MMTTTAKKETGDAAADSKDEHDADSAVTKASCGFTSFRRDGVWTMKSKEYNQATCPRATGTYNRCDRVSHYSMEYSRPISPSNGNNRNGRRRSANNRSGPRSLCEAMDHPVWRCPIVVSLQRMMKGYAQGQPSPQPQHTIEYEEWEGKSHPHLSKESHSGERGVVCHLECWLAARCSGMQGNGTGQGKKN</sequence>
<dbReference type="EMBL" id="ANIY01002144">
    <property type="protein sequence ID" value="ETP42744.1"/>
    <property type="molecule type" value="Genomic_DNA"/>
</dbReference>